<name>A0A382I322_9ZZZZ</name>
<feature type="non-terminal residue" evidence="1">
    <location>
        <position position="89"/>
    </location>
</feature>
<sequence>MNTSWIRHYVVIVVFGVLHVSAVSAQVGGNDATPDMREDLSALRAEIAALKATVATLKAGQPRVETIRWNMLANDIQQFLIAQTANVGA</sequence>
<protein>
    <submittedName>
        <fullName evidence="1">Uncharacterized protein</fullName>
    </submittedName>
</protein>
<evidence type="ECO:0000313" key="1">
    <source>
        <dbReference type="EMBL" id="SVB93712.1"/>
    </source>
</evidence>
<reference evidence="1" key="1">
    <citation type="submission" date="2018-05" db="EMBL/GenBank/DDBJ databases">
        <authorList>
            <person name="Lanie J.A."/>
            <person name="Ng W.-L."/>
            <person name="Kazmierczak K.M."/>
            <person name="Andrzejewski T.M."/>
            <person name="Davidsen T.M."/>
            <person name="Wayne K.J."/>
            <person name="Tettelin H."/>
            <person name="Glass J.I."/>
            <person name="Rusch D."/>
            <person name="Podicherti R."/>
            <person name="Tsui H.-C.T."/>
            <person name="Winkler M.E."/>
        </authorList>
    </citation>
    <scope>NUCLEOTIDE SEQUENCE</scope>
</reference>
<proteinExistence type="predicted"/>
<dbReference type="AlphaFoldDB" id="A0A382I322"/>
<accession>A0A382I322</accession>
<gene>
    <name evidence="1" type="ORF">METZ01_LOCUS246566</name>
</gene>
<dbReference type="EMBL" id="UINC01064750">
    <property type="protein sequence ID" value="SVB93712.1"/>
    <property type="molecule type" value="Genomic_DNA"/>
</dbReference>
<organism evidence="1">
    <name type="scientific">marine metagenome</name>
    <dbReference type="NCBI Taxonomy" id="408172"/>
    <lineage>
        <taxon>unclassified sequences</taxon>
        <taxon>metagenomes</taxon>
        <taxon>ecological metagenomes</taxon>
    </lineage>
</organism>